<feature type="domain" description="ABC transporter" evidence="4">
    <location>
        <begin position="17"/>
        <end position="243"/>
    </location>
</feature>
<evidence type="ECO:0000256" key="3">
    <source>
        <dbReference type="ARBA" id="ARBA00022840"/>
    </source>
</evidence>
<dbReference type="SUPFAM" id="SSF52540">
    <property type="entry name" value="P-loop containing nucleoside triphosphate hydrolases"/>
    <property type="match status" value="1"/>
</dbReference>
<keyword evidence="2" id="KW-0547">Nucleotide-binding</keyword>
<reference evidence="5 6" key="1">
    <citation type="submission" date="2017-10" db="EMBL/GenBank/DDBJ databases">
        <title>Genomics of the genus Arcobacter.</title>
        <authorList>
            <person name="Perez-Cataluna A."/>
            <person name="Figueras M.J."/>
        </authorList>
    </citation>
    <scope>NUCLEOTIDE SEQUENCE [LARGE SCALE GENOMIC DNA]</scope>
    <source>
        <strain evidence="5 6">CECT 9230</strain>
    </source>
</reference>
<dbReference type="Pfam" id="PF00005">
    <property type="entry name" value="ABC_tran"/>
    <property type="match status" value="1"/>
</dbReference>
<keyword evidence="3 5" id="KW-0067">ATP-binding</keyword>
<gene>
    <name evidence="5" type="ORF">CRU91_03500</name>
</gene>
<name>A0A366MTU6_9BACT</name>
<accession>A0A366MTU6</accession>
<dbReference type="GO" id="GO:0016887">
    <property type="term" value="F:ATP hydrolysis activity"/>
    <property type="evidence" value="ECO:0007669"/>
    <property type="project" value="InterPro"/>
</dbReference>
<dbReference type="SMART" id="SM00382">
    <property type="entry name" value="AAA"/>
    <property type="match status" value="1"/>
</dbReference>
<dbReference type="InterPro" id="IPR027417">
    <property type="entry name" value="P-loop_NTPase"/>
</dbReference>
<evidence type="ECO:0000313" key="5">
    <source>
        <dbReference type="EMBL" id="RBQ29675.1"/>
    </source>
</evidence>
<evidence type="ECO:0000256" key="2">
    <source>
        <dbReference type="ARBA" id="ARBA00022741"/>
    </source>
</evidence>
<sequence length="289" mass="33520">MERILVKQTKNNIIMVVEIKDLSYAYGNKKIYSNLNIQIKEGTIFGLLGKNGVGKSTLINILMGFLKPQNGKCQIFGEDSHNLSAKNKKNIALLYEGFISYDFMTINEIENFFSPFYENWNKKIFYDLINLMDLDYNQKLSTLSFGQKSQVVLGLLFAQDAKLLILDDYSMGLDAGYRRLFIDYLKDYVKGTNKTVLITSHVMSDLVDLIDDIAIIQKGGNVHKTTMKDFISNFRCYKVSNDEEFKLKNIHRIENLKDYKKIFTFESFNNLEELEVDFEEKFLGYVGKY</sequence>
<protein>
    <submittedName>
        <fullName evidence="5">ABC transporter ATP-binding protein</fullName>
    </submittedName>
</protein>
<organism evidence="5 6">
    <name type="scientific">Aliarcobacter vitoriensis</name>
    <dbReference type="NCBI Taxonomy" id="2011099"/>
    <lineage>
        <taxon>Bacteria</taxon>
        <taxon>Pseudomonadati</taxon>
        <taxon>Campylobacterota</taxon>
        <taxon>Epsilonproteobacteria</taxon>
        <taxon>Campylobacterales</taxon>
        <taxon>Arcobacteraceae</taxon>
        <taxon>Aliarcobacter</taxon>
    </lineage>
</organism>
<dbReference type="InterPro" id="IPR003439">
    <property type="entry name" value="ABC_transporter-like_ATP-bd"/>
</dbReference>
<evidence type="ECO:0000256" key="1">
    <source>
        <dbReference type="ARBA" id="ARBA00022448"/>
    </source>
</evidence>
<dbReference type="PANTHER" id="PTHR42939">
    <property type="entry name" value="ABC TRANSPORTER ATP-BINDING PROTEIN ALBC-RELATED"/>
    <property type="match status" value="1"/>
</dbReference>
<dbReference type="PANTHER" id="PTHR42939:SF1">
    <property type="entry name" value="ABC TRANSPORTER ATP-BINDING PROTEIN ALBC-RELATED"/>
    <property type="match status" value="1"/>
</dbReference>
<dbReference type="OrthoDB" id="9778870at2"/>
<evidence type="ECO:0000313" key="6">
    <source>
        <dbReference type="Proteomes" id="UP000252669"/>
    </source>
</evidence>
<evidence type="ECO:0000259" key="4">
    <source>
        <dbReference type="PROSITE" id="PS50893"/>
    </source>
</evidence>
<dbReference type="RefSeq" id="WP_113893427.1">
    <property type="nucleotide sequence ID" value="NZ_JANJGA010000007.1"/>
</dbReference>
<dbReference type="CDD" id="cd03230">
    <property type="entry name" value="ABC_DR_subfamily_A"/>
    <property type="match status" value="1"/>
</dbReference>
<dbReference type="Proteomes" id="UP000252669">
    <property type="component" value="Unassembled WGS sequence"/>
</dbReference>
<keyword evidence="1" id="KW-0813">Transport</keyword>
<dbReference type="EMBL" id="PDKB01000004">
    <property type="protein sequence ID" value="RBQ29675.1"/>
    <property type="molecule type" value="Genomic_DNA"/>
</dbReference>
<dbReference type="PROSITE" id="PS50893">
    <property type="entry name" value="ABC_TRANSPORTER_2"/>
    <property type="match status" value="1"/>
</dbReference>
<proteinExistence type="predicted"/>
<dbReference type="GO" id="GO:0005524">
    <property type="term" value="F:ATP binding"/>
    <property type="evidence" value="ECO:0007669"/>
    <property type="project" value="UniProtKB-KW"/>
</dbReference>
<keyword evidence="6" id="KW-1185">Reference proteome</keyword>
<dbReference type="InterPro" id="IPR003593">
    <property type="entry name" value="AAA+_ATPase"/>
</dbReference>
<comment type="caution">
    <text evidence="5">The sequence shown here is derived from an EMBL/GenBank/DDBJ whole genome shotgun (WGS) entry which is preliminary data.</text>
</comment>
<dbReference type="AlphaFoldDB" id="A0A366MTU6"/>
<dbReference type="InterPro" id="IPR051782">
    <property type="entry name" value="ABC_Transporter_VariousFunc"/>
</dbReference>
<dbReference type="Gene3D" id="3.40.50.300">
    <property type="entry name" value="P-loop containing nucleotide triphosphate hydrolases"/>
    <property type="match status" value="1"/>
</dbReference>